<dbReference type="AlphaFoldDB" id="A0AAV9PEE9"/>
<dbReference type="Proteomes" id="UP001337655">
    <property type="component" value="Unassembled WGS sequence"/>
</dbReference>
<evidence type="ECO:0000313" key="3">
    <source>
        <dbReference type="Proteomes" id="UP001337655"/>
    </source>
</evidence>
<dbReference type="InterPro" id="IPR007250">
    <property type="entry name" value="HSP9_HSP12"/>
</dbReference>
<dbReference type="RefSeq" id="XP_064660855.1">
    <property type="nucleotide sequence ID" value="XM_064800904.1"/>
</dbReference>
<keyword evidence="3" id="KW-1185">Reference proteome</keyword>
<reference evidence="2 3" key="1">
    <citation type="submission" date="2023-08" db="EMBL/GenBank/DDBJ databases">
        <title>Black Yeasts Isolated from many extreme environments.</title>
        <authorList>
            <person name="Coleine C."/>
            <person name="Stajich J.E."/>
            <person name="Selbmann L."/>
        </authorList>
    </citation>
    <scope>NUCLEOTIDE SEQUENCE [LARGE SCALE GENOMIC DNA]</scope>
    <source>
        <strain evidence="2 3">CCFEE 5935</strain>
    </source>
</reference>
<dbReference type="Gene3D" id="6.10.280.100">
    <property type="match status" value="1"/>
</dbReference>
<evidence type="ECO:0000256" key="1">
    <source>
        <dbReference type="SAM" id="MobiDB-lite"/>
    </source>
</evidence>
<evidence type="ECO:0000313" key="2">
    <source>
        <dbReference type="EMBL" id="KAK5172011.1"/>
    </source>
</evidence>
<dbReference type="GeneID" id="89924994"/>
<feature type="compositionally biased region" description="Basic and acidic residues" evidence="1">
    <location>
        <begin position="56"/>
        <end position="74"/>
    </location>
</feature>
<gene>
    <name evidence="2" type="ORF">LTR77_003648</name>
</gene>
<accession>A0AAV9PEE9</accession>
<sequence>MSDGRKDMKAQEKMTPESSKSTTDKVKEGATNLGDTVQRDAVPDSEKSTGQSMSDKASREKDSAKGESTMDKVKGSIGMNK</sequence>
<name>A0AAV9PEE9_9PEZI</name>
<dbReference type="Pfam" id="PF04119">
    <property type="entry name" value="HSP9_HSP12"/>
    <property type="match status" value="1"/>
</dbReference>
<feature type="region of interest" description="Disordered" evidence="1">
    <location>
        <begin position="1"/>
        <end position="81"/>
    </location>
</feature>
<protein>
    <submittedName>
        <fullName evidence="2">Uncharacterized protein</fullName>
    </submittedName>
</protein>
<feature type="compositionally biased region" description="Basic and acidic residues" evidence="1">
    <location>
        <begin position="37"/>
        <end position="47"/>
    </location>
</feature>
<comment type="caution">
    <text evidence="2">The sequence shown here is derived from an EMBL/GenBank/DDBJ whole genome shotgun (WGS) entry which is preliminary data.</text>
</comment>
<proteinExistence type="predicted"/>
<dbReference type="EMBL" id="JAVRRT010000005">
    <property type="protein sequence ID" value="KAK5172011.1"/>
    <property type="molecule type" value="Genomic_DNA"/>
</dbReference>
<organism evidence="2 3">
    <name type="scientific">Saxophila tyrrhenica</name>
    <dbReference type="NCBI Taxonomy" id="1690608"/>
    <lineage>
        <taxon>Eukaryota</taxon>
        <taxon>Fungi</taxon>
        <taxon>Dikarya</taxon>
        <taxon>Ascomycota</taxon>
        <taxon>Pezizomycotina</taxon>
        <taxon>Dothideomycetes</taxon>
        <taxon>Dothideomycetidae</taxon>
        <taxon>Mycosphaerellales</taxon>
        <taxon>Extremaceae</taxon>
        <taxon>Saxophila</taxon>
    </lineage>
</organism>
<feature type="compositionally biased region" description="Basic and acidic residues" evidence="1">
    <location>
        <begin position="1"/>
        <end position="15"/>
    </location>
</feature>